<dbReference type="EMBL" id="JAPEUY010000003">
    <property type="protein sequence ID" value="KAJ4375377.1"/>
    <property type="molecule type" value="Genomic_DNA"/>
</dbReference>
<feature type="region of interest" description="Disordered" evidence="1">
    <location>
        <begin position="211"/>
        <end position="258"/>
    </location>
</feature>
<name>A0A9W8YHJ1_9PLEO</name>
<evidence type="ECO:0000313" key="3">
    <source>
        <dbReference type="Proteomes" id="UP001140560"/>
    </source>
</evidence>
<evidence type="ECO:0000256" key="1">
    <source>
        <dbReference type="SAM" id="MobiDB-lite"/>
    </source>
</evidence>
<organism evidence="2 3">
    <name type="scientific">Neocucurbitaria cava</name>
    <dbReference type="NCBI Taxonomy" id="798079"/>
    <lineage>
        <taxon>Eukaryota</taxon>
        <taxon>Fungi</taxon>
        <taxon>Dikarya</taxon>
        <taxon>Ascomycota</taxon>
        <taxon>Pezizomycotina</taxon>
        <taxon>Dothideomycetes</taxon>
        <taxon>Pleosporomycetidae</taxon>
        <taxon>Pleosporales</taxon>
        <taxon>Pleosporineae</taxon>
        <taxon>Cucurbitariaceae</taxon>
        <taxon>Neocucurbitaria</taxon>
    </lineage>
</organism>
<accession>A0A9W8YHJ1</accession>
<gene>
    <name evidence="2" type="ORF">N0V83_002463</name>
</gene>
<feature type="compositionally biased region" description="Basic and acidic residues" evidence="1">
    <location>
        <begin position="134"/>
        <end position="143"/>
    </location>
</feature>
<keyword evidence="3" id="KW-1185">Reference proteome</keyword>
<dbReference type="OrthoDB" id="10524193at2759"/>
<proteinExistence type="predicted"/>
<dbReference type="Proteomes" id="UP001140560">
    <property type="component" value="Unassembled WGS sequence"/>
</dbReference>
<comment type="caution">
    <text evidence="2">The sequence shown here is derived from an EMBL/GenBank/DDBJ whole genome shotgun (WGS) entry which is preliminary data.</text>
</comment>
<evidence type="ECO:0000313" key="2">
    <source>
        <dbReference type="EMBL" id="KAJ4375377.1"/>
    </source>
</evidence>
<reference evidence="2" key="1">
    <citation type="submission" date="2022-10" db="EMBL/GenBank/DDBJ databases">
        <title>Tapping the CABI collections for fungal endophytes: first genome assemblies for Collariella, Neodidymelliopsis, Ascochyta clinopodiicola, Didymella pomorum, Didymosphaeria variabile, Neocosmospora piperis and Neocucurbitaria cava.</title>
        <authorList>
            <person name="Hill R."/>
        </authorList>
    </citation>
    <scope>NUCLEOTIDE SEQUENCE</scope>
    <source>
        <strain evidence="2">IMI 356814</strain>
    </source>
</reference>
<sequence length="305" mass="34466">MTSQGYRKLEFRTRRMACAYTHDGDDVWVTFLKRNKSLAPGKIARMYLHTAPKLNHTAANLTVDDIDFATTSPQLGKYVIKYTFHDIALAVWSWYGDDLELKTWEELEGRCTVEAGYESDCSETSDKHRHRLESRTGFDHNEQDNNSNTTTDTLTTIPKEMTLDEAIDIQNDSFNGKDVDEDQLALSFEEHGHIKADQFTDLAAAYTDGGAVAEQNSPRASSKRSRASDDDEGSSSPMNKRARLDSEESELGDGSKTWMECTGSLGMTVEQDHGHERQAVDLEKRAELLGLPMSWWYDLEDSCRL</sequence>
<dbReference type="AlphaFoldDB" id="A0A9W8YHJ1"/>
<protein>
    <submittedName>
        <fullName evidence="2">Uncharacterized protein</fullName>
    </submittedName>
</protein>
<feature type="region of interest" description="Disordered" evidence="1">
    <location>
        <begin position="134"/>
        <end position="153"/>
    </location>
</feature>